<dbReference type="RefSeq" id="WP_206091862.1">
    <property type="nucleotide sequence ID" value="NZ_CP065053.1"/>
</dbReference>
<dbReference type="InterPro" id="IPR052032">
    <property type="entry name" value="ATP-dep_AA_Ligase"/>
</dbReference>
<name>A0AA48WHE0_9BURK</name>
<dbReference type="EMBL" id="CP065053">
    <property type="protein sequence ID" value="QPI52407.1"/>
    <property type="molecule type" value="Genomic_DNA"/>
</dbReference>
<evidence type="ECO:0000256" key="2">
    <source>
        <dbReference type="ARBA" id="ARBA00022741"/>
    </source>
</evidence>
<evidence type="ECO:0000313" key="7">
    <source>
        <dbReference type="Proteomes" id="UP000662888"/>
    </source>
</evidence>
<dbReference type="InterPro" id="IPR013815">
    <property type="entry name" value="ATP_grasp_subdomain_1"/>
</dbReference>
<dbReference type="Pfam" id="PF02786">
    <property type="entry name" value="CPSase_L_D2"/>
    <property type="match status" value="1"/>
</dbReference>
<keyword evidence="7" id="KW-1185">Reference proteome</keyword>
<dbReference type="Proteomes" id="UP000662888">
    <property type="component" value="Chromosome"/>
</dbReference>
<protein>
    <recommendedName>
        <fullName evidence="5">ATP-grasp domain-containing protein</fullName>
    </recommendedName>
</protein>
<dbReference type="Gene3D" id="3.30.470.20">
    <property type="entry name" value="ATP-grasp fold, B domain"/>
    <property type="match status" value="1"/>
</dbReference>
<keyword evidence="3 4" id="KW-0067">ATP-binding</keyword>
<dbReference type="PANTHER" id="PTHR43585">
    <property type="entry name" value="FUMIPYRROLE BIOSYNTHESIS PROTEIN C"/>
    <property type="match status" value="1"/>
</dbReference>
<accession>A0AA48WHE0</accession>
<organism evidence="6 7">
    <name type="scientific">Massilia antarctica</name>
    <dbReference type="NCBI Taxonomy" id="2765360"/>
    <lineage>
        <taxon>Bacteria</taxon>
        <taxon>Pseudomonadati</taxon>
        <taxon>Pseudomonadota</taxon>
        <taxon>Betaproteobacteria</taxon>
        <taxon>Burkholderiales</taxon>
        <taxon>Oxalobacteraceae</taxon>
        <taxon>Telluria group</taxon>
        <taxon>Massilia</taxon>
    </lineage>
</organism>
<dbReference type="Gene3D" id="3.40.50.20">
    <property type="match status" value="1"/>
</dbReference>
<proteinExistence type="predicted"/>
<dbReference type="Gene3D" id="3.30.1490.20">
    <property type="entry name" value="ATP-grasp fold, A domain"/>
    <property type="match status" value="1"/>
</dbReference>
<keyword evidence="1" id="KW-0436">Ligase</keyword>
<evidence type="ECO:0000256" key="3">
    <source>
        <dbReference type="ARBA" id="ARBA00022840"/>
    </source>
</evidence>
<evidence type="ECO:0000256" key="4">
    <source>
        <dbReference type="PROSITE-ProRule" id="PRU00409"/>
    </source>
</evidence>
<feature type="domain" description="ATP-grasp" evidence="5">
    <location>
        <begin position="125"/>
        <end position="317"/>
    </location>
</feature>
<evidence type="ECO:0000313" key="6">
    <source>
        <dbReference type="EMBL" id="QPI52407.1"/>
    </source>
</evidence>
<dbReference type="PROSITE" id="PS50975">
    <property type="entry name" value="ATP_GRASP"/>
    <property type="match status" value="1"/>
</dbReference>
<keyword evidence="2 4" id="KW-0547">Nucleotide-binding</keyword>
<sequence length="414" mass="45377">MKSEKPHVVVINGWSEAWSDGRHSVDSVIDNTRFDASYIVDQNGYKGLTRATQESGRVRVVDDIQSLGELEAAFSALAQQFGPVFRLIAVSEWDILSAATLREKFGIEGLHTRQALAVRDKVAMKTVVGAAGFNIPAYQGCSSVEELRQFVGRHGYPVVLKPRSLMGGRGVKIIASKAQLDAEQHGYDFHDQECEVFHQGTSFHVDGLLQNGQLVYAIAFRNNRPPISFSRGQPLGAISLPAAKLKDKLVAFSVAVARSLELFDNHFHLELILDESDEHAEPVFIEVGARVGGADIPASIEMLTGVDPILQQIRVELQQAPLPLLADGGQSAAYLMIPFPRALPCRILTIAALPPARCPTLVKSFRRQAGDILDGKGGFRKIPARFLMLGNYEDVKRDFEHLDKVPTFDSVAVS</sequence>
<dbReference type="SUPFAM" id="SSF56059">
    <property type="entry name" value="Glutathione synthetase ATP-binding domain-like"/>
    <property type="match status" value="1"/>
</dbReference>
<evidence type="ECO:0000259" key="5">
    <source>
        <dbReference type="PROSITE" id="PS50975"/>
    </source>
</evidence>
<dbReference type="InterPro" id="IPR011761">
    <property type="entry name" value="ATP-grasp"/>
</dbReference>
<evidence type="ECO:0000256" key="1">
    <source>
        <dbReference type="ARBA" id="ARBA00022598"/>
    </source>
</evidence>
<dbReference type="InterPro" id="IPR005479">
    <property type="entry name" value="CPAse_ATP-bd"/>
</dbReference>
<dbReference type="PANTHER" id="PTHR43585:SF2">
    <property type="entry name" value="ATP-GRASP ENZYME FSQD"/>
    <property type="match status" value="1"/>
</dbReference>
<gene>
    <name evidence="6" type="ORF">IV454_13510</name>
</gene>
<reference evidence="6 7" key="1">
    <citation type="submission" date="2020-11" db="EMBL/GenBank/DDBJ databases">
        <authorList>
            <person name="Sun Q."/>
        </authorList>
    </citation>
    <scope>NUCLEOTIDE SEQUENCE [LARGE SCALE GENOMIC DNA]</scope>
    <source>
        <strain evidence="6 7">P8398</strain>
    </source>
</reference>